<evidence type="ECO:0000256" key="1">
    <source>
        <dbReference type="ARBA" id="ARBA00023015"/>
    </source>
</evidence>
<evidence type="ECO:0000259" key="4">
    <source>
        <dbReference type="PROSITE" id="PS01124"/>
    </source>
</evidence>
<keyword evidence="6" id="KW-1185">Reference proteome</keyword>
<dbReference type="InterPro" id="IPR020449">
    <property type="entry name" value="Tscrpt_reg_AraC-type_HTH"/>
</dbReference>
<feature type="domain" description="HTH araC/xylS-type" evidence="4">
    <location>
        <begin position="196"/>
        <end position="297"/>
    </location>
</feature>
<dbReference type="InterPro" id="IPR018060">
    <property type="entry name" value="HTH_AraC"/>
</dbReference>
<dbReference type="Pfam" id="PF12833">
    <property type="entry name" value="HTH_18"/>
    <property type="match status" value="1"/>
</dbReference>
<organism evidence="5 6">
    <name type="scientific">Algoriphagus confluentis</name>
    <dbReference type="NCBI Taxonomy" id="1697556"/>
    <lineage>
        <taxon>Bacteria</taxon>
        <taxon>Pseudomonadati</taxon>
        <taxon>Bacteroidota</taxon>
        <taxon>Cytophagia</taxon>
        <taxon>Cytophagales</taxon>
        <taxon>Cyclobacteriaceae</taxon>
        <taxon>Algoriphagus</taxon>
    </lineage>
</organism>
<dbReference type="PRINTS" id="PR00032">
    <property type="entry name" value="HTHARAC"/>
</dbReference>
<evidence type="ECO:0000313" key="6">
    <source>
        <dbReference type="Proteomes" id="UP001338309"/>
    </source>
</evidence>
<dbReference type="Proteomes" id="UP001338309">
    <property type="component" value="Unassembled WGS sequence"/>
</dbReference>
<evidence type="ECO:0000256" key="2">
    <source>
        <dbReference type="ARBA" id="ARBA00023125"/>
    </source>
</evidence>
<proteinExistence type="predicted"/>
<evidence type="ECO:0000313" key="5">
    <source>
        <dbReference type="EMBL" id="GMQ30852.1"/>
    </source>
</evidence>
<dbReference type="SUPFAM" id="SSF46689">
    <property type="entry name" value="Homeodomain-like"/>
    <property type="match status" value="1"/>
</dbReference>
<keyword evidence="1" id="KW-0805">Transcription regulation</keyword>
<comment type="caution">
    <text evidence="5">The sequence shown here is derived from an EMBL/GenBank/DDBJ whole genome shotgun (WGS) entry which is preliminary data.</text>
</comment>
<dbReference type="EMBL" id="BTPD01000012">
    <property type="protein sequence ID" value="GMQ30852.1"/>
    <property type="molecule type" value="Genomic_DNA"/>
</dbReference>
<gene>
    <name evidence="5" type="ORF">Aconfl_34950</name>
</gene>
<dbReference type="SMART" id="SM00342">
    <property type="entry name" value="HTH_ARAC"/>
    <property type="match status" value="1"/>
</dbReference>
<dbReference type="RefSeq" id="WP_338225556.1">
    <property type="nucleotide sequence ID" value="NZ_BTPD01000012.1"/>
</dbReference>
<dbReference type="InterPro" id="IPR009057">
    <property type="entry name" value="Homeodomain-like_sf"/>
</dbReference>
<dbReference type="PROSITE" id="PS01124">
    <property type="entry name" value="HTH_ARAC_FAMILY_2"/>
    <property type="match status" value="1"/>
</dbReference>
<keyword evidence="3" id="KW-0804">Transcription</keyword>
<accession>A0ABQ6PTE5</accession>
<evidence type="ECO:0000256" key="3">
    <source>
        <dbReference type="ARBA" id="ARBA00023163"/>
    </source>
</evidence>
<dbReference type="PANTHER" id="PTHR43280">
    <property type="entry name" value="ARAC-FAMILY TRANSCRIPTIONAL REGULATOR"/>
    <property type="match status" value="1"/>
</dbReference>
<dbReference type="Gene3D" id="1.10.10.60">
    <property type="entry name" value="Homeodomain-like"/>
    <property type="match status" value="2"/>
</dbReference>
<sequence>MLILKTVTDAHRFLKLPAPKHPLISFVPAKDFHAEVEVGTKVRIDLFQIWLKPGTDCEVGYGRNSFDFREGALAFFKAGQVVTVTSPVSEVPSEGWLLLFHPDLIRMSDLGKNIHRYGFFDYETYESLHVSEAEKQALTDLAHKIDSELSLNLDRYSQKLIVSTLELLLDYCLRYYDRQFLVRTQLNQGLIDRFERELNAYFEEEKHLDQGLPSVKYLGEQLHLSPQYLSDLLKKETGKNAQEHIHFHLIEQAKNYLLGTEEPVSQIAYQLGFAYPQHFTKLFKNKTGLTPVAFRNGEGVS</sequence>
<reference evidence="5 6" key="1">
    <citation type="submission" date="2023-08" db="EMBL/GenBank/DDBJ databases">
        <title>Draft genome sequence of Algoriphagus confluentis.</title>
        <authorList>
            <person name="Takatani N."/>
            <person name="Hosokawa M."/>
            <person name="Sawabe T."/>
        </authorList>
    </citation>
    <scope>NUCLEOTIDE SEQUENCE [LARGE SCALE GENOMIC DNA]</scope>
    <source>
        <strain evidence="5 6">NBRC 111222</strain>
    </source>
</reference>
<keyword evidence="2" id="KW-0238">DNA-binding</keyword>
<name>A0ABQ6PTE5_9BACT</name>
<dbReference type="PANTHER" id="PTHR43280:SF32">
    <property type="entry name" value="TRANSCRIPTIONAL REGULATORY PROTEIN"/>
    <property type="match status" value="1"/>
</dbReference>
<protein>
    <submittedName>
        <fullName evidence="5">Helix-turn-helix domain-containing protein</fullName>
    </submittedName>
</protein>